<dbReference type="EMBL" id="ML179046">
    <property type="protein sequence ID" value="THV05829.1"/>
    <property type="molecule type" value="Genomic_DNA"/>
</dbReference>
<name>A0A4S8MT35_DENBC</name>
<evidence type="ECO:0000313" key="2">
    <source>
        <dbReference type="EMBL" id="THV05829.1"/>
    </source>
</evidence>
<evidence type="ECO:0000313" key="3">
    <source>
        <dbReference type="Proteomes" id="UP000297245"/>
    </source>
</evidence>
<proteinExistence type="predicted"/>
<accession>A0A4S8MT35</accession>
<sequence>MSADKPSSPPLPSGGIHFFHGTSHSRFDGATLNNVARNQTHDYRGWSSDTIHHDSRSFGTINGGYTEQDNRQMGRNIENVHTYHEYQGSDGNSTRNNYSEETRVTTTTQHLPSRSSNPIAQPDRLRENENPSALRQGPYAIGRDFSQAASRQDREAALQDLPQDFRRVFTECFVPAVIELTGTLRAWADPPPDRIRAVWQRVMPQDLQHNLSDSRWGPMIQDVILQSLDDWRNGFASAAIDAVRDVVNRAIQNRENPRDYILWLREGDYRFRRYYFTEVSEDEKGQPVRKGPFQSELISRTLSEHFKTINSVRQEHRLSHGRATGAIVLSILSIERALNFYSSGALETPPGQESEFSRVNWDDKTIMVQGRTRTIRTTSEIQSLFGRNRDGSERVSAEKWDEIVNKAKEYMYASPSSQKLECVDEDEMDGDFTY</sequence>
<dbReference type="AlphaFoldDB" id="A0A4S8MT35"/>
<dbReference type="Proteomes" id="UP000297245">
    <property type="component" value="Unassembled WGS sequence"/>
</dbReference>
<feature type="compositionally biased region" description="Polar residues" evidence="1">
    <location>
        <begin position="57"/>
        <end position="69"/>
    </location>
</feature>
<evidence type="ECO:0000256" key="1">
    <source>
        <dbReference type="SAM" id="MobiDB-lite"/>
    </source>
</evidence>
<gene>
    <name evidence="2" type="ORF">K435DRAFT_773591</name>
</gene>
<dbReference type="OrthoDB" id="3014170at2759"/>
<feature type="region of interest" description="Disordered" evidence="1">
    <location>
        <begin position="85"/>
        <end position="138"/>
    </location>
</feature>
<reference evidence="2 3" key="1">
    <citation type="journal article" date="2019" name="Nat. Ecol. Evol.">
        <title>Megaphylogeny resolves global patterns of mushroom evolution.</title>
        <authorList>
            <person name="Varga T."/>
            <person name="Krizsan K."/>
            <person name="Foldi C."/>
            <person name="Dima B."/>
            <person name="Sanchez-Garcia M."/>
            <person name="Sanchez-Ramirez S."/>
            <person name="Szollosi G.J."/>
            <person name="Szarkandi J.G."/>
            <person name="Papp V."/>
            <person name="Albert L."/>
            <person name="Andreopoulos W."/>
            <person name="Angelini C."/>
            <person name="Antonin V."/>
            <person name="Barry K.W."/>
            <person name="Bougher N.L."/>
            <person name="Buchanan P."/>
            <person name="Buyck B."/>
            <person name="Bense V."/>
            <person name="Catcheside P."/>
            <person name="Chovatia M."/>
            <person name="Cooper J."/>
            <person name="Damon W."/>
            <person name="Desjardin D."/>
            <person name="Finy P."/>
            <person name="Geml J."/>
            <person name="Haridas S."/>
            <person name="Hughes K."/>
            <person name="Justo A."/>
            <person name="Karasinski D."/>
            <person name="Kautmanova I."/>
            <person name="Kiss B."/>
            <person name="Kocsube S."/>
            <person name="Kotiranta H."/>
            <person name="LaButti K.M."/>
            <person name="Lechner B.E."/>
            <person name="Liimatainen K."/>
            <person name="Lipzen A."/>
            <person name="Lukacs Z."/>
            <person name="Mihaltcheva S."/>
            <person name="Morgado L.N."/>
            <person name="Niskanen T."/>
            <person name="Noordeloos M.E."/>
            <person name="Ohm R.A."/>
            <person name="Ortiz-Santana B."/>
            <person name="Ovrebo C."/>
            <person name="Racz N."/>
            <person name="Riley R."/>
            <person name="Savchenko A."/>
            <person name="Shiryaev A."/>
            <person name="Soop K."/>
            <person name="Spirin V."/>
            <person name="Szebenyi C."/>
            <person name="Tomsovsky M."/>
            <person name="Tulloss R.E."/>
            <person name="Uehling J."/>
            <person name="Grigoriev I.V."/>
            <person name="Vagvolgyi C."/>
            <person name="Papp T."/>
            <person name="Martin F.M."/>
            <person name="Miettinen O."/>
            <person name="Hibbett D.S."/>
            <person name="Nagy L.G."/>
        </authorList>
    </citation>
    <scope>NUCLEOTIDE SEQUENCE [LARGE SCALE GENOMIC DNA]</scope>
    <source>
        <strain evidence="2 3">CBS 962.96</strain>
    </source>
</reference>
<feature type="region of interest" description="Disordered" evidence="1">
    <location>
        <begin position="44"/>
        <end position="69"/>
    </location>
</feature>
<feature type="compositionally biased region" description="Polar residues" evidence="1">
    <location>
        <begin position="104"/>
        <end position="119"/>
    </location>
</feature>
<feature type="compositionally biased region" description="Basic and acidic residues" evidence="1">
    <location>
        <begin position="44"/>
        <end position="56"/>
    </location>
</feature>
<organism evidence="2 3">
    <name type="scientific">Dendrothele bispora (strain CBS 962.96)</name>
    <dbReference type="NCBI Taxonomy" id="1314807"/>
    <lineage>
        <taxon>Eukaryota</taxon>
        <taxon>Fungi</taxon>
        <taxon>Dikarya</taxon>
        <taxon>Basidiomycota</taxon>
        <taxon>Agaricomycotina</taxon>
        <taxon>Agaricomycetes</taxon>
        <taxon>Agaricomycetidae</taxon>
        <taxon>Agaricales</taxon>
        <taxon>Agaricales incertae sedis</taxon>
        <taxon>Dendrothele</taxon>
    </lineage>
</organism>
<protein>
    <submittedName>
        <fullName evidence="2">Uncharacterized protein</fullName>
    </submittedName>
</protein>
<keyword evidence="3" id="KW-1185">Reference proteome</keyword>